<name>A0A7Y8KYB2_9BURK</name>
<dbReference type="AlphaFoldDB" id="A0A7Y8KYB2"/>
<comment type="caution">
    <text evidence="4">The sequence shown here is derived from an EMBL/GenBank/DDBJ whole genome shotgun (WGS) entry which is preliminary data.</text>
</comment>
<dbReference type="GO" id="GO:0000160">
    <property type="term" value="P:phosphorelay signal transduction system"/>
    <property type="evidence" value="ECO:0007669"/>
    <property type="project" value="InterPro"/>
</dbReference>
<evidence type="ECO:0000256" key="2">
    <source>
        <dbReference type="PROSITE-ProRule" id="PRU00169"/>
    </source>
</evidence>
<dbReference type="InterPro" id="IPR011006">
    <property type="entry name" value="CheY-like_superfamily"/>
</dbReference>
<evidence type="ECO:0000259" key="3">
    <source>
        <dbReference type="PROSITE" id="PS50110"/>
    </source>
</evidence>
<dbReference type="InterPro" id="IPR001789">
    <property type="entry name" value="Sig_transdc_resp-reg_receiver"/>
</dbReference>
<proteinExistence type="predicted"/>
<organism evidence="4 5">
    <name type="scientific">Hydrogenophaga aromaticivorans</name>
    <dbReference type="NCBI Taxonomy" id="2610898"/>
    <lineage>
        <taxon>Bacteria</taxon>
        <taxon>Pseudomonadati</taxon>
        <taxon>Pseudomonadota</taxon>
        <taxon>Betaproteobacteria</taxon>
        <taxon>Burkholderiales</taxon>
        <taxon>Comamonadaceae</taxon>
        <taxon>Hydrogenophaga</taxon>
    </lineage>
</organism>
<evidence type="ECO:0000313" key="5">
    <source>
        <dbReference type="Proteomes" id="UP000545507"/>
    </source>
</evidence>
<dbReference type="EMBL" id="VYGV01000012">
    <property type="protein sequence ID" value="NWF46422.1"/>
    <property type="molecule type" value="Genomic_DNA"/>
</dbReference>
<keyword evidence="1 2" id="KW-0597">Phosphoprotein</keyword>
<sequence>MSPTLQGSILLVDDEAAIVRALHRALRAPLGNGVKIVTCNSGSEALAELIAQRFDVIVSDLRMPNMGGMELLALAADIQPGCVRMILTGTADFTTAQEAVNQFGLYRYLTKPWETDELVRHITSAIAFSVEQRARQDHATQWVASQGQASPEELERRRLEAMEPGITQVEWDAEGCVIMR</sequence>
<keyword evidence="5" id="KW-1185">Reference proteome</keyword>
<dbReference type="Gene3D" id="3.40.50.2300">
    <property type="match status" value="1"/>
</dbReference>
<dbReference type="CDD" id="cd17569">
    <property type="entry name" value="REC_HupR-like"/>
    <property type="match status" value="1"/>
</dbReference>
<dbReference type="RefSeq" id="WP_177136307.1">
    <property type="nucleotide sequence ID" value="NZ_JAGPWB010000068.1"/>
</dbReference>
<feature type="modified residue" description="4-aspartylphosphate" evidence="2">
    <location>
        <position position="60"/>
    </location>
</feature>
<reference evidence="4 5" key="1">
    <citation type="submission" date="2019-09" db="EMBL/GenBank/DDBJ databases">
        <title>Hydrogenophaga aromatica sp. nov., isolated from a para-xylene-degrading enrichment culture.</title>
        <authorList>
            <person name="Tancsics A."/>
            <person name="Banerjee S."/>
        </authorList>
    </citation>
    <scope>NUCLEOTIDE SEQUENCE [LARGE SCALE GENOMIC DNA]</scope>
    <source>
        <strain evidence="4 5">D2P1</strain>
    </source>
</reference>
<dbReference type="SMART" id="SM00448">
    <property type="entry name" value="REC"/>
    <property type="match status" value="1"/>
</dbReference>
<accession>A0A7Y8KYB2</accession>
<dbReference type="PROSITE" id="PS50110">
    <property type="entry name" value="RESPONSE_REGULATORY"/>
    <property type="match status" value="1"/>
</dbReference>
<dbReference type="SUPFAM" id="SSF52172">
    <property type="entry name" value="CheY-like"/>
    <property type="match status" value="1"/>
</dbReference>
<dbReference type="InterPro" id="IPR050595">
    <property type="entry name" value="Bact_response_regulator"/>
</dbReference>
<dbReference type="PANTHER" id="PTHR44591">
    <property type="entry name" value="STRESS RESPONSE REGULATOR PROTEIN 1"/>
    <property type="match status" value="1"/>
</dbReference>
<dbReference type="PANTHER" id="PTHR44591:SF19">
    <property type="entry name" value="TWO-COMPONENT RESPONSE REGULATOR-RELATED"/>
    <property type="match status" value="1"/>
</dbReference>
<evidence type="ECO:0000256" key="1">
    <source>
        <dbReference type="ARBA" id="ARBA00022553"/>
    </source>
</evidence>
<dbReference type="Pfam" id="PF00072">
    <property type="entry name" value="Response_reg"/>
    <property type="match status" value="1"/>
</dbReference>
<evidence type="ECO:0000313" key="4">
    <source>
        <dbReference type="EMBL" id="NWF46422.1"/>
    </source>
</evidence>
<gene>
    <name evidence="4" type="ORF">F3K02_14360</name>
</gene>
<protein>
    <submittedName>
        <fullName evidence="4">Response regulator</fullName>
    </submittedName>
</protein>
<feature type="domain" description="Response regulatory" evidence="3">
    <location>
        <begin position="8"/>
        <end position="126"/>
    </location>
</feature>
<dbReference type="Proteomes" id="UP000545507">
    <property type="component" value="Unassembled WGS sequence"/>
</dbReference>